<feature type="compositionally biased region" description="Basic and acidic residues" evidence="1">
    <location>
        <begin position="435"/>
        <end position="467"/>
    </location>
</feature>
<feature type="compositionally biased region" description="Basic and acidic residues" evidence="1">
    <location>
        <begin position="654"/>
        <end position="666"/>
    </location>
</feature>
<feature type="compositionally biased region" description="Pro residues" evidence="1">
    <location>
        <begin position="300"/>
        <end position="309"/>
    </location>
</feature>
<dbReference type="AlphaFoldDB" id="A0AAJ0BT87"/>
<dbReference type="InterPro" id="IPR058348">
    <property type="entry name" value="DUF8035"/>
</dbReference>
<feature type="compositionally biased region" description="Polar residues" evidence="1">
    <location>
        <begin position="146"/>
        <end position="160"/>
    </location>
</feature>
<comment type="caution">
    <text evidence="3">The sequence shown here is derived from an EMBL/GenBank/DDBJ whole genome shotgun (WGS) entry which is preliminary data.</text>
</comment>
<dbReference type="RefSeq" id="XP_060280277.1">
    <property type="nucleotide sequence ID" value="XM_060422625.1"/>
</dbReference>
<protein>
    <recommendedName>
        <fullName evidence="2">DUF8035 domain-containing protein</fullName>
    </recommendedName>
</protein>
<dbReference type="Proteomes" id="UP001244011">
    <property type="component" value="Unassembled WGS sequence"/>
</dbReference>
<gene>
    <name evidence="3" type="ORF">QBC33DRAFT_204580</name>
</gene>
<dbReference type="GeneID" id="85305812"/>
<feature type="compositionally biased region" description="Basic and acidic residues" evidence="1">
    <location>
        <begin position="474"/>
        <end position="485"/>
    </location>
</feature>
<feature type="region of interest" description="Disordered" evidence="1">
    <location>
        <begin position="253"/>
        <end position="359"/>
    </location>
</feature>
<dbReference type="PANTHER" id="PTHR42081:SF1">
    <property type="entry name" value="ZINC FINGER PROTEIN DHHC DOMAIN CONTAINING PROTEIN"/>
    <property type="match status" value="1"/>
</dbReference>
<feature type="compositionally biased region" description="Basic and acidic residues" evidence="1">
    <location>
        <begin position="129"/>
        <end position="139"/>
    </location>
</feature>
<dbReference type="PANTHER" id="PTHR42081">
    <property type="entry name" value="ZINC FINGER PROTEIN DHHC DOMAIN CONTAINING PROTEIN"/>
    <property type="match status" value="1"/>
</dbReference>
<feature type="compositionally biased region" description="Polar residues" evidence="1">
    <location>
        <begin position="61"/>
        <end position="73"/>
    </location>
</feature>
<evidence type="ECO:0000313" key="3">
    <source>
        <dbReference type="EMBL" id="KAK1764064.1"/>
    </source>
</evidence>
<feature type="compositionally biased region" description="Basic residues" evidence="1">
    <location>
        <begin position="623"/>
        <end position="632"/>
    </location>
</feature>
<organism evidence="3 4">
    <name type="scientific">Phialemonium atrogriseum</name>
    <dbReference type="NCBI Taxonomy" id="1093897"/>
    <lineage>
        <taxon>Eukaryota</taxon>
        <taxon>Fungi</taxon>
        <taxon>Dikarya</taxon>
        <taxon>Ascomycota</taxon>
        <taxon>Pezizomycotina</taxon>
        <taxon>Sordariomycetes</taxon>
        <taxon>Sordariomycetidae</taxon>
        <taxon>Cephalothecales</taxon>
        <taxon>Cephalothecaceae</taxon>
        <taxon>Phialemonium</taxon>
    </lineage>
</organism>
<feature type="compositionally biased region" description="Basic and acidic residues" evidence="1">
    <location>
        <begin position="565"/>
        <end position="599"/>
    </location>
</feature>
<name>A0AAJ0BT87_9PEZI</name>
<proteinExistence type="predicted"/>
<evidence type="ECO:0000256" key="1">
    <source>
        <dbReference type="SAM" id="MobiDB-lite"/>
    </source>
</evidence>
<feature type="domain" description="DUF8035" evidence="2">
    <location>
        <begin position="764"/>
        <end position="815"/>
    </location>
</feature>
<keyword evidence="4" id="KW-1185">Reference proteome</keyword>
<feature type="compositionally biased region" description="Basic and acidic residues" evidence="1">
    <location>
        <begin position="694"/>
        <end position="725"/>
    </location>
</feature>
<reference evidence="3" key="1">
    <citation type="submission" date="2023-06" db="EMBL/GenBank/DDBJ databases">
        <title>Genome-scale phylogeny and comparative genomics of the fungal order Sordariales.</title>
        <authorList>
            <consortium name="Lawrence Berkeley National Laboratory"/>
            <person name="Hensen N."/>
            <person name="Bonometti L."/>
            <person name="Westerberg I."/>
            <person name="Brannstrom I.O."/>
            <person name="Guillou S."/>
            <person name="Cros-Aarteil S."/>
            <person name="Calhoun S."/>
            <person name="Haridas S."/>
            <person name="Kuo A."/>
            <person name="Mondo S."/>
            <person name="Pangilinan J."/>
            <person name="Riley R."/>
            <person name="Labutti K."/>
            <person name="Andreopoulos B."/>
            <person name="Lipzen A."/>
            <person name="Chen C."/>
            <person name="Yanf M."/>
            <person name="Daum C."/>
            <person name="Ng V."/>
            <person name="Clum A."/>
            <person name="Steindorff A."/>
            <person name="Ohm R."/>
            <person name="Martin F."/>
            <person name="Silar P."/>
            <person name="Natvig D."/>
            <person name="Lalanne C."/>
            <person name="Gautier V."/>
            <person name="Ament-Velasquez S.L."/>
            <person name="Kruys A."/>
            <person name="Hutchinson M.I."/>
            <person name="Powell A.J."/>
            <person name="Barry K."/>
            <person name="Miller A.N."/>
            <person name="Grigoriev I.V."/>
            <person name="Debuchy R."/>
            <person name="Gladieux P."/>
            <person name="Thoren M.H."/>
            <person name="Johannesson H."/>
        </authorList>
    </citation>
    <scope>NUCLEOTIDE SEQUENCE</scope>
    <source>
        <strain evidence="3">8032-3</strain>
    </source>
</reference>
<feature type="region of interest" description="Disordered" evidence="1">
    <location>
        <begin position="177"/>
        <end position="208"/>
    </location>
</feature>
<feature type="compositionally biased region" description="Basic and acidic residues" evidence="1">
    <location>
        <begin position="502"/>
        <end position="557"/>
    </location>
</feature>
<sequence length="907" mass="103323">MADPTRYRYAAPSGRRSPVLYNPARSSLPVGMNYTPYNGDVHVMPTSRHDSSISRAAGDYRTSNPVPITTTTYAVRKDRDPQGTTGARDSGRVHRSSTIDSSSKRPPIIVTTTHVPPGTHALASLRPESPSRDPYRSSEEGPYLTQPASSVQRSRSSTRAPFSAALDNDEYARLRERTGDERLHASRPAEYRPPRPTSLYHHLPPRHTTAIDYGDEGYEYTKPSDLARYDLDTSRPHRTRRESFDRNYYRPSVSVTTDIGRPYEQNDRRQRGPPPTTRGLDKVNRSAAAGIYDGPQIRMPVPPPVPLAPDPARRSGHHLVPGSPTSERRGASRTRPVSLYQEGQGWSHHDDPLYRGREDPLLPRDLREREREHFLDDSVKTRGFGIRTDMRDQDDYRRDLDPKYRDERRERRESRREFDDREPKRRSDEDWQPAKPREERREHDHRDHRTAHDDLGARHRKDPREDPVHDDEDRESKTDKIKDKVTTGLELAAASIGIGTIMKDKDGKNDKDDRSPTKRRKDGDDDRRRDSEDSDARGGDRHRPSEREPVDKQRLIPDDLQPVETSRDREYPRRERPAESATEARDRDRDRDRDRRQAEAKLNGETVEHSSRDQSASEDEAKGRRRTRRRRTSSAFNPNDAAGIMALKAQLAASEDKEKGPEKPTIREPSPSSSSAADKRESTSSETQLVATGDDARGRELVPPPHEERQVRVVSPPREKDDRKPIKGILKQPSSKFPEEPNPVREGVAPHKDDKTKADVPSGARWTKINRQLVNPEALTIGKERFEVRDDFVIVLRVLSKEEIQAYAAATAQLRGMFVAFPRFSILHWALSPSSSSLSIMVLVVPWITSLSLLVSKLDFHTQSRFDSLYFTSFLLNFPHSSVTSPGLPTQPTRHFLIIISSSMSLE</sequence>
<feature type="compositionally biased region" description="Basic and acidic residues" evidence="1">
    <location>
        <begin position="177"/>
        <end position="193"/>
    </location>
</feature>
<feature type="compositionally biased region" description="Low complexity" evidence="1">
    <location>
        <begin position="106"/>
        <end position="120"/>
    </location>
</feature>
<feature type="compositionally biased region" description="Basic and acidic residues" evidence="1">
    <location>
        <begin position="737"/>
        <end position="758"/>
    </location>
</feature>
<evidence type="ECO:0000259" key="2">
    <source>
        <dbReference type="Pfam" id="PF26118"/>
    </source>
</evidence>
<dbReference type="Pfam" id="PF26118">
    <property type="entry name" value="DUF8035"/>
    <property type="match status" value="1"/>
</dbReference>
<dbReference type="EMBL" id="MU839022">
    <property type="protein sequence ID" value="KAK1764064.1"/>
    <property type="molecule type" value="Genomic_DNA"/>
</dbReference>
<evidence type="ECO:0000313" key="4">
    <source>
        <dbReference type="Proteomes" id="UP001244011"/>
    </source>
</evidence>
<feature type="region of interest" description="Disordered" evidence="1">
    <location>
        <begin position="46"/>
        <end position="165"/>
    </location>
</feature>
<feature type="compositionally biased region" description="Basic and acidic residues" evidence="1">
    <location>
        <begin position="405"/>
        <end position="429"/>
    </location>
</feature>
<feature type="compositionally biased region" description="Basic and acidic residues" evidence="1">
    <location>
        <begin position="347"/>
        <end position="359"/>
    </location>
</feature>
<accession>A0AAJ0BT87</accession>
<feature type="region of interest" description="Disordered" evidence="1">
    <location>
        <begin position="405"/>
        <end position="761"/>
    </location>
</feature>